<comment type="caution">
    <text evidence="3">The sequence shown here is derived from an EMBL/GenBank/DDBJ whole genome shotgun (WGS) entry which is preliminary data.</text>
</comment>
<accession>A0AAE3GU90</accession>
<dbReference type="Proteomes" id="UP001204953">
    <property type="component" value="Unassembled WGS sequence"/>
</dbReference>
<dbReference type="GO" id="GO:0016020">
    <property type="term" value="C:membrane"/>
    <property type="evidence" value="ECO:0007669"/>
    <property type="project" value="TreeGrafter"/>
</dbReference>
<dbReference type="RefSeq" id="WP_254013519.1">
    <property type="nucleotide sequence ID" value="NZ_JAMZMM010000238.1"/>
</dbReference>
<reference evidence="3" key="1">
    <citation type="submission" date="2022-06" db="EMBL/GenBank/DDBJ databases">
        <title>New cyanobacteria of genus Symplocastrum in benthos of Lake Baikal.</title>
        <authorList>
            <person name="Sorokovikova E."/>
            <person name="Tikhonova I."/>
            <person name="Krasnopeev A."/>
            <person name="Evseev P."/>
            <person name="Gladkikh A."/>
            <person name="Belykh O."/>
        </authorList>
    </citation>
    <scope>NUCLEOTIDE SEQUENCE</scope>
    <source>
        <strain evidence="3">BBK-W-15</strain>
    </source>
</reference>
<feature type="transmembrane region" description="Helical" evidence="1">
    <location>
        <begin position="12"/>
        <end position="32"/>
    </location>
</feature>
<feature type="transmembrane region" description="Helical" evidence="1">
    <location>
        <begin position="148"/>
        <end position="168"/>
    </location>
</feature>
<feature type="transmembrane region" description="Helical" evidence="1">
    <location>
        <begin position="52"/>
        <end position="73"/>
    </location>
</feature>
<dbReference type="PANTHER" id="PTHR23028">
    <property type="entry name" value="ACETYLTRANSFERASE"/>
    <property type="match status" value="1"/>
</dbReference>
<organism evidence="3 4">
    <name type="scientific">Limnofasciculus baicalensis BBK-W-15</name>
    <dbReference type="NCBI Taxonomy" id="2699891"/>
    <lineage>
        <taxon>Bacteria</taxon>
        <taxon>Bacillati</taxon>
        <taxon>Cyanobacteriota</taxon>
        <taxon>Cyanophyceae</taxon>
        <taxon>Coleofasciculales</taxon>
        <taxon>Coleofasciculaceae</taxon>
        <taxon>Limnofasciculus</taxon>
        <taxon>Limnofasciculus baicalensis</taxon>
    </lineage>
</organism>
<keyword evidence="4" id="KW-1185">Reference proteome</keyword>
<keyword evidence="1" id="KW-0812">Transmembrane</keyword>
<feature type="transmembrane region" description="Helical" evidence="1">
    <location>
        <begin position="263"/>
        <end position="283"/>
    </location>
</feature>
<name>A0AAE3GU90_9CYAN</name>
<sequence length="373" mass="43121">MSNKKPISRKRLDWIDQSKGLAILGIIIFHFFQNYPDRIDLVNILDRNGAKWGYAAVDIFFVIAGFNTSYTLAASIKSGKITSLKINWIEWLRKRIIRLYPNYWLAIILSIILLTVWGTINIKSFQDLIFMGIGVPGYQRFKTLNPGFWFFSVILQAYLITPIIFLICKGKAKNILLLGIVIGTIWKIVCITNTGDPYFFIFLLQSNLITSYIFPLCLGLYWGFIYCDYQKFRRIDWEVSIAAFSIGLVMYGFLVLSQIDFEYMIGFDMLFTPLFLLLFYWVCETYINPKLTFKDFNLFSLMGVYSYQIYLIHQPLLFVALPILGGKIALNSYPRVLLAIIAIAILITLYVFVFIQLDNFLGKLMGKITKKSA</sequence>
<keyword evidence="3" id="KW-0012">Acyltransferase</keyword>
<evidence type="ECO:0000259" key="2">
    <source>
        <dbReference type="Pfam" id="PF01757"/>
    </source>
</evidence>
<dbReference type="EMBL" id="JAMZMM010000238">
    <property type="protein sequence ID" value="MCP2730766.1"/>
    <property type="molecule type" value="Genomic_DNA"/>
</dbReference>
<dbReference type="GO" id="GO:0000271">
    <property type="term" value="P:polysaccharide biosynthetic process"/>
    <property type="evidence" value="ECO:0007669"/>
    <property type="project" value="TreeGrafter"/>
</dbReference>
<feature type="transmembrane region" description="Helical" evidence="1">
    <location>
        <begin position="304"/>
        <end position="324"/>
    </location>
</feature>
<keyword evidence="1" id="KW-0472">Membrane</keyword>
<dbReference type="PANTHER" id="PTHR23028:SF53">
    <property type="entry name" value="ACYL_TRANSF_3 DOMAIN-CONTAINING PROTEIN"/>
    <property type="match status" value="1"/>
</dbReference>
<dbReference type="AlphaFoldDB" id="A0AAE3GU90"/>
<feature type="domain" description="Acyltransferase 3" evidence="2">
    <location>
        <begin position="13"/>
        <end position="350"/>
    </location>
</feature>
<gene>
    <name evidence="3" type="ORF">NJ959_20270</name>
</gene>
<dbReference type="GO" id="GO:0016747">
    <property type="term" value="F:acyltransferase activity, transferring groups other than amino-acyl groups"/>
    <property type="evidence" value="ECO:0007669"/>
    <property type="project" value="InterPro"/>
</dbReference>
<feature type="transmembrane region" description="Helical" evidence="1">
    <location>
        <begin position="200"/>
        <end position="227"/>
    </location>
</feature>
<proteinExistence type="predicted"/>
<keyword evidence="1" id="KW-1133">Transmembrane helix</keyword>
<keyword evidence="3" id="KW-0808">Transferase</keyword>
<evidence type="ECO:0000256" key="1">
    <source>
        <dbReference type="SAM" id="Phobius"/>
    </source>
</evidence>
<feature type="transmembrane region" description="Helical" evidence="1">
    <location>
        <begin position="239"/>
        <end position="257"/>
    </location>
</feature>
<feature type="transmembrane region" description="Helical" evidence="1">
    <location>
        <begin position="336"/>
        <end position="357"/>
    </location>
</feature>
<evidence type="ECO:0000313" key="4">
    <source>
        <dbReference type="Proteomes" id="UP001204953"/>
    </source>
</evidence>
<dbReference type="InterPro" id="IPR002656">
    <property type="entry name" value="Acyl_transf_3_dom"/>
</dbReference>
<dbReference type="InterPro" id="IPR050879">
    <property type="entry name" value="Acyltransferase_3"/>
</dbReference>
<feature type="transmembrane region" description="Helical" evidence="1">
    <location>
        <begin position="175"/>
        <end position="194"/>
    </location>
</feature>
<evidence type="ECO:0000313" key="3">
    <source>
        <dbReference type="EMBL" id="MCP2730766.1"/>
    </source>
</evidence>
<protein>
    <submittedName>
        <fullName evidence="3">Acyltransferase</fullName>
    </submittedName>
</protein>
<dbReference type="Pfam" id="PF01757">
    <property type="entry name" value="Acyl_transf_3"/>
    <property type="match status" value="1"/>
</dbReference>
<feature type="transmembrane region" description="Helical" evidence="1">
    <location>
        <begin position="103"/>
        <end position="122"/>
    </location>
</feature>